<dbReference type="SUPFAM" id="SSF49899">
    <property type="entry name" value="Concanavalin A-like lectins/glucanases"/>
    <property type="match status" value="2"/>
</dbReference>
<proteinExistence type="predicted"/>
<dbReference type="EMBL" id="ATBP01000200">
    <property type="protein sequence ID" value="ETR71968.1"/>
    <property type="molecule type" value="Genomic_DNA"/>
</dbReference>
<evidence type="ECO:0000313" key="1">
    <source>
        <dbReference type="EMBL" id="ETR71968.1"/>
    </source>
</evidence>
<dbReference type="Proteomes" id="UP000189670">
    <property type="component" value="Unassembled WGS sequence"/>
</dbReference>
<evidence type="ECO:0008006" key="3">
    <source>
        <dbReference type="Google" id="ProtNLM"/>
    </source>
</evidence>
<evidence type="ECO:0000313" key="2">
    <source>
        <dbReference type="Proteomes" id="UP000189670"/>
    </source>
</evidence>
<dbReference type="InterPro" id="IPR013320">
    <property type="entry name" value="ConA-like_dom_sf"/>
</dbReference>
<sequence>VLINLPGGKMKIYKYIILLSFFLVFVQPAWASTPGNAVLFNGSSDYASVANSSELNLTNNGTWEFWINRATTSDETLLSKTSDYLNNGCYISLSSGVVYYAQGIGGSVITTIASSALPLNVWTHVAVVKNGASCSIYYNGIDVTGTPGNHLAIVTNTAELRFGKHNDNSQLLYGEMDEIRIWNLVRTPQQIADNMHMRLGGNEIGLVGYWQFDESAGTIVKDSSGNNNDCTLISAVMHVESGALLYNPEGPGGVGGINGTSKLTLWLKADAFTSASDGQPVSIWRDVSGYNHHFTPVSAPGFVVNAQNNQPAILFDGTDDYFSIENANARRLNPVYTSIFTVVNPTGFADENEIFALWGDYPSYALGAISGKGYVSFATTNNNAVQNTTNISGWTLLDAHWDNTAYFLKMVI</sequence>
<protein>
    <recommendedName>
        <fullName evidence="3">LamG-like jellyroll fold domain-containing protein</fullName>
    </recommendedName>
</protein>
<dbReference type="Gene3D" id="2.60.120.200">
    <property type="match status" value="2"/>
</dbReference>
<accession>A0A1V1PAZ2</accession>
<dbReference type="Pfam" id="PF13385">
    <property type="entry name" value="Laminin_G_3"/>
    <property type="match status" value="1"/>
</dbReference>
<name>A0A1V1PAZ2_9BACT</name>
<reference evidence="2" key="1">
    <citation type="submission" date="2012-11" db="EMBL/GenBank/DDBJ databases">
        <authorList>
            <person name="Lucero-Rivera Y.E."/>
            <person name="Tovar-Ramirez D."/>
        </authorList>
    </citation>
    <scope>NUCLEOTIDE SEQUENCE [LARGE SCALE GENOMIC DNA]</scope>
    <source>
        <strain evidence="2">Araruama</strain>
    </source>
</reference>
<feature type="non-terminal residue" evidence="1">
    <location>
        <position position="1"/>
    </location>
</feature>
<dbReference type="AlphaFoldDB" id="A0A1V1PAZ2"/>
<comment type="caution">
    <text evidence="1">The sequence shown here is derived from an EMBL/GenBank/DDBJ whole genome shotgun (WGS) entry which is preliminary data.</text>
</comment>
<organism evidence="1 2">
    <name type="scientific">Candidatus Magnetoglobus multicellularis str. Araruama</name>
    <dbReference type="NCBI Taxonomy" id="890399"/>
    <lineage>
        <taxon>Bacteria</taxon>
        <taxon>Pseudomonadati</taxon>
        <taxon>Thermodesulfobacteriota</taxon>
        <taxon>Desulfobacteria</taxon>
        <taxon>Desulfobacterales</taxon>
        <taxon>Desulfobacteraceae</taxon>
        <taxon>Candidatus Magnetoglobus</taxon>
    </lineage>
</organism>
<gene>
    <name evidence="1" type="ORF">OMM_07790</name>
</gene>